<feature type="transmembrane region" description="Helical" evidence="8">
    <location>
        <begin position="219"/>
        <end position="237"/>
    </location>
</feature>
<dbReference type="Gene3D" id="1.20.1740.10">
    <property type="entry name" value="Amino acid/polyamine transporter I"/>
    <property type="match status" value="1"/>
</dbReference>
<feature type="transmembrane region" description="Helical" evidence="8">
    <location>
        <begin position="148"/>
        <end position="170"/>
    </location>
</feature>
<evidence type="ECO:0000256" key="2">
    <source>
        <dbReference type="ARBA" id="ARBA00009261"/>
    </source>
</evidence>
<keyword evidence="5 8" id="KW-0812">Transmembrane</keyword>
<dbReference type="PRINTS" id="PR00175">
    <property type="entry name" value="NAALASMPORT"/>
</dbReference>
<evidence type="ECO:0000256" key="8">
    <source>
        <dbReference type="RuleBase" id="RU363064"/>
    </source>
</evidence>
<comment type="caution">
    <text evidence="9">The sequence shown here is derived from an EMBL/GenBank/DDBJ whole genome shotgun (WGS) entry which is preliminary data.</text>
</comment>
<dbReference type="Pfam" id="PF01235">
    <property type="entry name" value="Na_Ala_symp"/>
    <property type="match status" value="1"/>
</dbReference>
<sequence length="447" mass="46994">MINYRYTVRRKIMLERVASYIWGTGLLVLLLGTGLCLSFRLRFFQFWGWKTILRRTFGSLRTKSGKGGTSLTQFQTFSTALAAAMGTGNILGVAAALCLGGAGAIFWMWVSALLGMALTYSENVLALRYARTLPDGTKTGGPMAYLRFGLHSPVLAVFYSLCCIGASLGMGNMTQSSAISTLAAEAFSLPPLWTGIGVTLLLGIILLRGTRSTGKVIQWLMPVLSAVYLLAALGVIFRNAAALPAAFGQIFREAFGLHAVGGGISGAVLQRAVQTGLRHGVFSNEAGLGSSALVHAGGSSEDAQLQGMWSMVEVALDTLVCCTLTALAVLTSGAMTQADNAGSIISAAFSGVFGQAAPELMAGITALFAFCTLIGWCCCGEQAVRYLGGEAWRLPYRVLFCLAAGVGAVVSLRSVWALSDIANGLMAVPNLLGLLLLGKQIGTQREK</sequence>
<name>U2M7B3_9FIRM</name>
<dbReference type="OrthoDB" id="9804874at2"/>
<evidence type="ECO:0000256" key="1">
    <source>
        <dbReference type="ARBA" id="ARBA00004651"/>
    </source>
</evidence>
<comment type="similarity">
    <text evidence="2 8">Belongs to the alanine or glycine:cation symporter (AGCS) (TC 2.A.25) family.</text>
</comment>
<proteinExistence type="inferred from homology"/>
<evidence type="ECO:0000256" key="3">
    <source>
        <dbReference type="ARBA" id="ARBA00022448"/>
    </source>
</evidence>
<organism evidence="9 10">
    <name type="scientific">Ruminococcus callidus ATCC 27760</name>
    <dbReference type="NCBI Taxonomy" id="411473"/>
    <lineage>
        <taxon>Bacteria</taxon>
        <taxon>Bacillati</taxon>
        <taxon>Bacillota</taxon>
        <taxon>Clostridia</taxon>
        <taxon>Eubacteriales</taxon>
        <taxon>Oscillospiraceae</taxon>
        <taxon>Ruminococcus</taxon>
    </lineage>
</organism>
<feature type="transmembrane region" description="Helical" evidence="8">
    <location>
        <begin position="396"/>
        <end position="415"/>
    </location>
</feature>
<protein>
    <submittedName>
        <fullName evidence="9">Amino acid carrier protein</fullName>
    </submittedName>
</protein>
<dbReference type="EMBL" id="AWVF01000210">
    <property type="protein sequence ID" value="ERJ95223.1"/>
    <property type="molecule type" value="Genomic_DNA"/>
</dbReference>
<feature type="transmembrane region" description="Helical" evidence="8">
    <location>
        <begin position="360"/>
        <end position="384"/>
    </location>
</feature>
<dbReference type="InterPro" id="IPR001463">
    <property type="entry name" value="Na/Ala_symport"/>
</dbReference>
<keyword evidence="10" id="KW-1185">Reference proteome</keyword>
<keyword evidence="8" id="KW-0769">Symport</keyword>
<feature type="transmembrane region" description="Helical" evidence="8">
    <location>
        <begin position="421"/>
        <end position="438"/>
    </location>
</feature>
<keyword evidence="4 8" id="KW-1003">Cell membrane</keyword>
<dbReference type="NCBIfam" id="TIGR00835">
    <property type="entry name" value="agcS"/>
    <property type="match status" value="1"/>
</dbReference>
<feature type="transmembrane region" description="Helical" evidence="8">
    <location>
        <begin position="190"/>
        <end position="207"/>
    </location>
</feature>
<evidence type="ECO:0000256" key="7">
    <source>
        <dbReference type="ARBA" id="ARBA00023136"/>
    </source>
</evidence>
<dbReference type="PANTHER" id="PTHR30330">
    <property type="entry name" value="AGSS FAMILY TRANSPORTER, SODIUM-ALANINE"/>
    <property type="match status" value="1"/>
</dbReference>
<evidence type="ECO:0000256" key="6">
    <source>
        <dbReference type="ARBA" id="ARBA00022989"/>
    </source>
</evidence>
<evidence type="ECO:0000313" key="9">
    <source>
        <dbReference type="EMBL" id="ERJ95223.1"/>
    </source>
</evidence>
<keyword evidence="6 8" id="KW-1133">Transmembrane helix</keyword>
<dbReference type="Proteomes" id="UP000016662">
    <property type="component" value="Unassembled WGS sequence"/>
</dbReference>
<evidence type="ECO:0000256" key="4">
    <source>
        <dbReference type="ARBA" id="ARBA00022475"/>
    </source>
</evidence>
<dbReference type="GO" id="GO:0005886">
    <property type="term" value="C:plasma membrane"/>
    <property type="evidence" value="ECO:0007669"/>
    <property type="project" value="UniProtKB-SubCell"/>
</dbReference>
<dbReference type="AlphaFoldDB" id="U2M7B3"/>
<dbReference type="PROSITE" id="PS00873">
    <property type="entry name" value="NA_ALANINE_SYMP"/>
    <property type="match status" value="1"/>
</dbReference>
<evidence type="ECO:0000313" key="10">
    <source>
        <dbReference type="Proteomes" id="UP000016662"/>
    </source>
</evidence>
<dbReference type="GO" id="GO:0005283">
    <property type="term" value="F:amino acid:sodium symporter activity"/>
    <property type="evidence" value="ECO:0007669"/>
    <property type="project" value="InterPro"/>
</dbReference>
<gene>
    <name evidence="9" type="ORF">RUMCAL_01663</name>
</gene>
<keyword evidence="3 8" id="KW-0813">Transport</keyword>
<accession>U2M7B3</accession>
<dbReference type="HOGENOM" id="CLU_024867_0_1_9"/>
<keyword evidence="7 8" id="KW-0472">Membrane</keyword>
<reference evidence="9 10" key="1">
    <citation type="submission" date="2013-07" db="EMBL/GenBank/DDBJ databases">
        <authorList>
            <person name="Weinstock G."/>
            <person name="Sodergren E."/>
            <person name="Wylie T."/>
            <person name="Fulton L."/>
            <person name="Fulton R."/>
            <person name="Fronick C."/>
            <person name="O'Laughlin M."/>
            <person name="Godfrey J."/>
            <person name="Miner T."/>
            <person name="Herter B."/>
            <person name="Appelbaum E."/>
            <person name="Cordes M."/>
            <person name="Lek S."/>
            <person name="Wollam A."/>
            <person name="Pepin K.H."/>
            <person name="Palsikar V.B."/>
            <person name="Mitreva M."/>
            <person name="Wilson R.K."/>
        </authorList>
    </citation>
    <scope>NUCLEOTIDE SEQUENCE [LARGE SCALE GENOMIC DNA]</scope>
    <source>
        <strain evidence="9 10">ATCC 27760</strain>
    </source>
</reference>
<dbReference type="eggNOG" id="COG1115">
    <property type="taxonomic scope" value="Bacteria"/>
</dbReference>
<dbReference type="STRING" id="411473.RUMCAL_01663"/>
<dbReference type="PANTHER" id="PTHR30330:SF3">
    <property type="entry name" value="TRANSCRIPTIONAL REGULATOR, LRP FAMILY"/>
    <property type="match status" value="1"/>
</dbReference>
<feature type="transmembrane region" description="Helical" evidence="8">
    <location>
        <begin position="20"/>
        <end position="41"/>
    </location>
</feature>
<dbReference type="PATRIC" id="fig|411473.3.peg.1358"/>
<comment type="subcellular location">
    <subcellularLocation>
        <location evidence="1 8">Cell membrane</location>
        <topology evidence="1 8">Multi-pass membrane protein</topology>
    </subcellularLocation>
</comment>
<feature type="transmembrane region" description="Helical" evidence="8">
    <location>
        <begin position="90"/>
        <end position="118"/>
    </location>
</feature>
<evidence type="ECO:0000256" key="5">
    <source>
        <dbReference type="ARBA" id="ARBA00022692"/>
    </source>
</evidence>